<keyword evidence="1" id="KW-0472">Membrane</keyword>
<keyword evidence="3" id="KW-1185">Reference proteome</keyword>
<dbReference type="EMBL" id="JAVIJP010000016">
    <property type="protein sequence ID" value="KAL3642486.1"/>
    <property type="molecule type" value="Genomic_DNA"/>
</dbReference>
<gene>
    <name evidence="2" type="ORF">CASFOL_013301</name>
</gene>
<dbReference type="Proteomes" id="UP001632038">
    <property type="component" value="Unassembled WGS sequence"/>
</dbReference>
<sequence length="138" mass="14476">MASITQMKAVFSINSIKKSSPSLKGSNGRSSFLGTNISSRGTIELKTKERKPLTVVSVAGDVSADGTTYLIIGACTVALLGTAFPILFTRKDTCPECDGAGFVRKSGSTLRANAARKDETQIVCANCNGLGKLNQVDK</sequence>
<accession>A0ABD3DJL2</accession>
<feature type="transmembrane region" description="Helical" evidence="1">
    <location>
        <begin position="69"/>
        <end position="88"/>
    </location>
</feature>
<name>A0ABD3DJL2_9LAMI</name>
<comment type="caution">
    <text evidence="2">The sequence shown here is derived from an EMBL/GenBank/DDBJ whole genome shotgun (WGS) entry which is preliminary data.</text>
</comment>
<keyword evidence="1" id="KW-0812">Transmembrane</keyword>
<evidence type="ECO:0000313" key="2">
    <source>
        <dbReference type="EMBL" id="KAL3642486.1"/>
    </source>
</evidence>
<protein>
    <recommendedName>
        <fullName evidence="4">Heat shock protein DnaJ</fullName>
    </recommendedName>
</protein>
<reference evidence="3" key="1">
    <citation type="journal article" date="2024" name="IScience">
        <title>Strigolactones Initiate the Formation of Haustorium-like Structures in Castilleja.</title>
        <authorList>
            <person name="Buerger M."/>
            <person name="Peterson D."/>
            <person name="Chory J."/>
        </authorList>
    </citation>
    <scope>NUCLEOTIDE SEQUENCE [LARGE SCALE GENOMIC DNA]</scope>
</reference>
<evidence type="ECO:0008006" key="4">
    <source>
        <dbReference type="Google" id="ProtNLM"/>
    </source>
</evidence>
<evidence type="ECO:0000313" key="3">
    <source>
        <dbReference type="Proteomes" id="UP001632038"/>
    </source>
</evidence>
<organism evidence="2 3">
    <name type="scientific">Castilleja foliolosa</name>
    <dbReference type="NCBI Taxonomy" id="1961234"/>
    <lineage>
        <taxon>Eukaryota</taxon>
        <taxon>Viridiplantae</taxon>
        <taxon>Streptophyta</taxon>
        <taxon>Embryophyta</taxon>
        <taxon>Tracheophyta</taxon>
        <taxon>Spermatophyta</taxon>
        <taxon>Magnoliopsida</taxon>
        <taxon>eudicotyledons</taxon>
        <taxon>Gunneridae</taxon>
        <taxon>Pentapetalae</taxon>
        <taxon>asterids</taxon>
        <taxon>lamiids</taxon>
        <taxon>Lamiales</taxon>
        <taxon>Orobanchaceae</taxon>
        <taxon>Pedicularideae</taxon>
        <taxon>Castillejinae</taxon>
        <taxon>Castilleja</taxon>
    </lineage>
</organism>
<dbReference type="PANTHER" id="PTHR36389">
    <property type="entry name" value="OS05G0110100 PROTEIN"/>
    <property type="match status" value="1"/>
</dbReference>
<keyword evidence="1" id="KW-1133">Transmembrane helix</keyword>
<dbReference type="AlphaFoldDB" id="A0ABD3DJL2"/>
<dbReference type="PANTHER" id="PTHR36389:SF1">
    <property type="entry name" value="OS05G0110100 PROTEIN"/>
    <property type="match status" value="1"/>
</dbReference>
<evidence type="ECO:0000256" key="1">
    <source>
        <dbReference type="SAM" id="Phobius"/>
    </source>
</evidence>
<proteinExistence type="predicted"/>